<dbReference type="Proteomes" id="UP000037530">
    <property type="component" value="Unassembled WGS sequence"/>
</dbReference>
<dbReference type="PATRIC" id="fig|171383.3.peg.947"/>
<sequence>MVVVLLLGLACAGGGYYIFYLKPQQEAELLAQQETPTEMPEPSIEDKKPVKETKPPVTDYYVSPQRLGVREKPDKDAFIESVLYRGDKLHVFEKKDGWGRVSRYYVYEEGGEEVAEWVPLDALLEVPPTISKEERMETVSSYIEKSDDFKRYFDVFVAKTDQLLKEKTCRPSDFEETKGWMRSVTFKDRDVYFVYCGGLKQANKVYLDVGSGEIFYR</sequence>
<reference evidence="3" key="1">
    <citation type="submission" date="2015-08" db="EMBL/GenBank/DDBJ databases">
        <title>Vibrio galatheae sp. nov., a novel member of the Vibrionaceae family isolated from the Solomon Islands.</title>
        <authorList>
            <person name="Giubergia S."/>
            <person name="Machado H."/>
            <person name="Mateiu R.V."/>
            <person name="Gram L."/>
        </authorList>
    </citation>
    <scope>NUCLEOTIDE SEQUENCE [LARGE SCALE GENOMIC DNA]</scope>
    <source>
        <strain evidence="3">DSM 19134</strain>
    </source>
</reference>
<evidence type="ECO:0008006" key="4">
    <source>
        <dbReference type="Google" id="ProtNLM"/>
    </source>
</evidence>
<dbReference type="STRING" id="171383.AKJ31_04595"/>
<protein>
    <recommendedName>
        <fullName evidence="4">SH3b domain-containing protein</fullName>
    </recommendedName>
</protein>
<name>A0A0M0I5Y5_9VIBR</name>
<dbReference type="OrthoDB" id="74312at2"/>
<accession>A0A0M0I5Y5</accession>
<comment type="caution">
    <text evidence="2">The sequence shown here is derived from an EMBL/GenBank/DDBJ whole genome shotgun (WGS) entry which is preliminary data.</text>
</comment>
<keyword evidence="3" id="KW-1185">Reference proteome</keyword>
<feature type="region of interest" description="Disordered" evidence="1">
    <location>
        <begin position="32"/>
        <end position="53"/>
    </location>
</feature>
<evidence type="ECO:0000313" key="3">
    <source>
        <dbReference type="Proteomes" id="UP000037530"/>
    </source>
</evidence>
<evidence type="ECO:0000313" key="2">
    <source>
        <dbReference type="EMBL" id="KOO09741.1"/>
    </source>
</evidence>
<dbReference type="EMBL" id="LHPI01000001">
    <property type="protein sequence ID" value="KOO09741.1"/>
    <property type="molecule type" value="Genomic_DNA"/>
</dbReference>
<gene>
    <name evidence="2" type="ORF">AKJ31_04595</name>
</gene>
<proteinExistence type="predicted"/>
<organism evidence="2 3">
    <name type="scientific">Vibrio hepatarius</name>
    <dbReference type="NCBI Taxonomy" id="171383"/>
    <lineage>
        <taxon>Bacteria</taxon>
        <taxon>Pseudomonadati</taxon>
        <taxon>Pseudomonadota</taxon>
        <taxon>Gammaproteobacteria</taxon>
        <taxon>Vibrionales</taxon>
        <taxon>Vibrionaceae</taxon>
        <taxon>Vibrio</taxon>
        <taxon>Vibrio oreintalis group</taxon>
    </lineage>
</organism>
<dbReference type="AlphaFoldDB" id="A0A0M0I5Y5"/>
<evidence type="ECO:0000256" key="1">
    <source>
        <dbReference type="SAM" id="MobiDB-lite"/>
    </source>
</evidence>
<feature type="compositionally biased region" description="Basic and acidic residues" evidence="1">
    <location>
        <begin position="44"/>
        <end position="53"/>
    </location>
</feature>